<feature type="chain" id="PRO_5008398548" description="SYO1-like TPR repeats domain-containing protein" evidence="1">
    <location>
        <begin position="17"/>
        <end position="80"/>
    </location>
</feature>
<evidence type="ECO:0000256" key="1">
    <source>
        <dbReference type="SAM" id="SignalP"/>
    </source>
</evidence>
<dbReference type="Proteomes" id="UP000078200">
    <property type="component" value="Unassembled WGS sequence"/>
</dbReference>
<dbReference type="STRING" id="7395.A0A1A9UIV4"/>
<dbReference type="EnsemblMetazoa" id="GAUT006355-RA">
    <property type="protein sequence ID" value="GAUT006355-PA"/>
    <property type="gene ID" value="GAUT006355"/>
</dbReference>
<dbReference type="AlphaFoldDB" id="A0A1A9UIV4"/>
<evidence type="ECO:0000313" key="4">
    <source>
        <dbReference type="Proteomes" id="UP000078200"/>
    </source>
</evidence>
<feature type="domain" description="SYO1-like TPR repeats" evidence="2">
    <location>
        <begin position="7"/>
        <end position="59"/>
    </location>
</feature>
<accession>A0A1A9UIV4</accession>
<evidence type="ECO:0000259" key="2">
    <source>
        <dbReference type="Pfam" id="PF25567"/>
    </source>
</evidence>
<keyword evidence="4" id="KW-1185">Reference proteome</keyword>
<keyword evidence="1" id="KW-0732">Signal</keyword>
<dbReference type="Pfam" id="PF25567">
    <property type="entry name" value="TPR_SYO1"/>
    <property type="match status" value="1"/>
</dbReference>
<proteinExistence type="predicted"/>
<sequence length="80" mass="9161">MPEILASFLRMLGTLGCLLPELLEELITSFIVETCTQEEDVWTPSEALDALMDMSPDDDILLWHDPFEISFRIDFSKPDI</sequence>
<dbReference type="InterPro" id="IPR057990">
    <property type="entry name" value="TPR_SYO1"/>
</dbReference>
<protein>
    <recommendedName>
        <fullName evidence="2">SYO1-like TPR repeats domain-containing protein</fullName>
    </recommendedName>
</protein>
<organism evidence="3 4">
    <name type="scientific">Glossina austeni</name>
    <name type="common">Savannah tsetse fly</name>
    <dbReference type="NCBI Taxonomy" id="7395"/>
    <lineage>
        <taxon>Eukaryota</taxon>
        <taxon>Metazoa</taxon>
        <taxon>Ecdysozoa</taxon>
        <taxon>Arthropoda</taxon>
        <taxon>Hexapoda</taxon>
        <taxon>Insecta</taxon>
        <taxon>Pterygota</taxon>
        <taxon>Neoptera</taxon>
        <taxon>Endopterygota</taxon>
        <taxon>Diptera</taxon>
        <taxon>Brachycera</taxon>
        <taxon>Muscomorpha</taxon>
        <taxon>Hippoboscoidea</taxon>
        <taxon>Glossinidae</taxon>
        <taxon>Glossina</taxon>
    </lineage>
</organism>
<evidence type="ECO:0000313" key="3">
    <source>
        <dbReference type="EnsemblMetazoa" id="GAUT006355-PA"/>
    </source>
</evidence>
<dbReference type="VEuPathDB" id="VectorBase:GAUT006355"/>
<name>A0A1A9UIV4_GLOAU</name>
<reference evidence="3" key="1">
    <citation type="submission" date="2020-05" db="UniProtKB">
        <authorList>
            <consortium name="EnsemblMetazoa"/>
        </authorList>
    </citation>
    <scope>IDENTIFICATION</scope>
    <source>
        <strain evidence="3">TTRI</strain>
    </source>
</reference>
<feature type="signal peptide" evidence="1">
    <location>
        <begin position="1"/>
        <end position="16"/>
    </location>
</feature>